<reference evidence="1 2" key="1">
    <citation type="journal article" date="2018" name="Nat. Biotechnol.">
        <title>A standardized bacterial taxonomy based on genome phylogeny substantially revises the tree of life.</title>
        <authorList>
            <person name="Parks D.H."/>
            <person name="Chuvochina M."/>
            <person name="Waite D.W."/>
            <person name="Rinke C."/>
            <person name="Skarshewski A."/>
            <person name="Chaumeil P.A."/>
            <person name="Hugenholtz P."/>
        </authorList>
    </citation>
    <scope>NUCLEOTIDE SEQUENCE [LARGE SCALE GENOMIC DNA]</scope>
    <source>
        <strain evidence="1">UBA9956</strain>
    </source>
</reference>
<name>A0A350HAC7_UNCW3</name>
<gene>
    <name evidence="1" type="ORF">DCW38_04855</name>
</gene>
<comment type="caution">
    <text evidence="1">The sequence shown here is derived from an EMBL/GenBank/DDBJ whole genome shotgun (WGS) entry which is preliminary data.</text>
</comment>
<dbReference type="AlphaFoldDB" id="A0A350HAC7"/>
<accession>A0A350HAC7</accession>
<sequence>MKITKLSHAYKFPRFRPLAYVKEMPGESGAVIVPLKRTYQKKDQIVQTVIPARPFGMTTRQSWSEISLVGNYGYISNLRYGVSSAGSAAW</sequence>
<evidence type="ECO:0000313" key="1">
    <source>
        <dbReference type="EMBL" id="HAV92493.1"/>
    </source>
</evidence>
<proteinExistence type="predicted"/>
<evidence type="ECO:0000313" key="2">
    <source>
        <dbReference type="Proteomes" id="UP000264062"/>
    </source>
</evidence>
<dbReference type="Proteomes" id="UP000264062">
    <property type="component" value="Unassembled WGS sequence"/>
</dbReference>
<protein>
    <submittedName>
        <fullName evidence="1">Uncharacterized protein</fullName>
    </submittedName>
</protein>
<organism evidence="1 2">
    <name type="scientific">candidate division WOR-3 bacterium</name>
    <dbReference type="NCBI Taxonomy" id="2052148"/>
    <lineage>
        <taxon>Bacteria</taxon>
        <taxon>Bacteria division WOR-3</taxon>
    </lineage>
</organism>
<dbReference type="EMBL" id="DMZY01000142">
    <property type="protein sequence ID" value="HAV92493.1"/>
    <property type="molecule type" value="Genomic_DNA"/>
</dbReference>